<evidence type="ECO:0000313" key="1">
    <source>
        <dbReference type="EMBL" id="KAK7349941.1"/>
    </source>
</evidence>
<proteinExistence type="predicted"/>
<sequence length="138" mass="15269">MSGPLHCISLPTCRMSNNYHQPSQTCDLESIIGFNEHTGQTPANTCTKGNSIPIPPSLSHEAVEVKDYGATFSPEKHVKGHEWELRAMVKSTLLLEQRSDFPLLHHARTDSPRIGQEKGRDPPAKIMVGWVVSIDKDG</sequence>
<dbReference type="EMBL" id="JAYMYQ010000002">
    <property type="protein sequence ID" value="KAK7349941.1"/>
    <property type="molecule type" value="Genomic_DNA"/>
</dbReference>
<organism evidence="1 2">
    <name type="scientific">Canavalia gladiata</name>
    <name type="common">Sword bean</name>
    <name type="synonym">Dolichos gladiatus</name>
    <dbReference type="NCBI Taxonomy" id="3824"/>
    <lineage>
        <taxon>Eukaryota</taxon>
        <taxon>Viridiplantae</taxon>
        <taxon>Streptophyta</taxon>
        <taxon>Embryophyta</taxon>
        <taxon>Tracheophyta</taxon>
        <taxon>Spermatophyta</taxon>
        <taxon>Magnoliopsida</taxon>
        <taxon>eudicotyledons</taxon>
        <taxon>Gunneridae</taxon>
        <taxon>Pentapetalae</taxon>
        <taxon>rosids</taxon>
        <taxon>fabids</taxon>
        <taxon>Fabales</taxon>
        <taxon>Fabaceae</taxon>
        <taxon>Papilionoideae</taxon>
        <taxon>50 kb inversion clade</taxon>
        <taxon>NPAAA clade</taxon>
        <taxon>indigoferoid/millettioid clade</taxon>
        <taxon>Phaseoleae</taxon>
        <taxon>Canavalia</taxon>
    </lineage>
</organism>
<comment type="caution">
    <text evidence="1">The sequence shown here is derived from an EMBL/GenBank/DDBJ whole genome shotgun (WGS) entry which is preliminary data.</text>
</comment>
<dbReference type="AlphaFoldDB" id="A0AAN9QWU6"/>
<accession>A0AAN9QWU6</accession>
<reference evidence="1 2" key="1">
    <citation type="submission" date="2024-01" db="EMBL/GenBank/DDBJ databases">
        <title>The genomes of 5 underutilized Papilionoideae crops provide insights into root nodulation and disease resistanc.</title>
        <authorList>
            <person name="Jiang F."/>
        </authorList>
    </citation>
    <scope>NUCLEOTIDE SEQUENCE [LARGE SCALE GENOMIC DNA]</scope>
    <source>
        <strain evidence="1">LVBAO_FW01</strain>
        <tissue evidence="1">Leaves</tissue>
    </source>
</reference>
<name>A0AAN9QWU6_CANGL</name>
<evidence type="ECO:0000313" key="2">
    <source>
        <dbReference type="Proteomes" id="UP001367508"/>
    </source>
</evidence>
<protein>
    <submittedName>
        <fullName evidence="1">Uncharacterized protein</fullName>
    </submittedName>
</protein>
<keyword evidence="2" id="KW-1185">Reference proteome</keyword>
<gene>
    <name evidence="1" type="ORF">VNO77_07859</name>
</gene>
<dbReference type="Proteomes" id="UP001367508">
    <property type="component" value="Unassembled WGS sequence"/>
</dbReference>